<reference evidence="5 6" key="1">
    <citation type="submission" date="2015-08" db="EMBL/GenBank/DDBJ databases">
        <title>Complete genome sequence of Rufibacter tibetensis strain 1351t, a radiation-resistant bacterium from tibet plateau.</title>
        <authorList>
            <person name="Dai J."/>
        </authorList>
    </citation>
    <scope>NUCLEOTIDE SEQUENCE [LARGE SCALE GENOMIC DNA]</scope>
    <source>
        <strain evidence="5 6">1351</strain>
    </source>
</reference>
<evidence type="ECO:0000256" key="2">
    <source>
        <dbReference type="ARBA" id="ARBA00023125"/>
    </source>
</evidence>
<evidence type="ECO:0000256" key="3">
    <source>
        <dbReference type="ARBA" id="ARBA00023163"/>
    </source>
</evidence>
<keyword evidence="6" id="KW-1185">Reference proteome</keyword>
<keyword evidence="2" id="KW-0238">DNA-binding</keyword>
<dbReference type="KEGG" id="rti:DC20_05240"/>
<dbReference type="PROSITE" id="PS00041">
    <property type="entry name" value="HTH_ARAC_FAMILY_1"/>
    <property type="match status" value="1"/>
</dbReference>
<dbReference type="GO" id="GO:0003700">
    <property type="term" value="F:DNA-binding transcription factor activity"/>
    <property type="evidence" value="ECO:0007669"/>
    <property type="project" value="InterPro"/>
</dbReference>
<gene>
    <name evidence="5" type="ORF">DC20_05240</name>
</gene>
<name>A0A0N7HW78_9BACT</name>
<proteinExistence type="predicted"/>
<evidence type="ECO:0000313" key="5">
    <source>
        <dbReference type="EMBL" id="ALI98488.1"/>
    </source>
</evidence>
<evidence type="ECO:0000259" key="4">
    <source>
        <dbReference type="PROSITE" id="PS01124"/>
    </source>
</evidence>
<dbReference type="GO" id="GO:0043565">
    <property type="term" value="F:sequence-specific DNA binding"/>
    <property type="evidence" value="ECO:0007669"/>
    <property type="project" value="InterPro"/>
</dbReference>
<dbReference type="Gene3D" id="1.10.10.60">
    <property type="entry name" value="Homeodomain-like"/>
    <property type="match status" value="2"/>
</dbReference>
<dbReference type="PANTHER" id="PTHR43280:SF27">
    <property type="entry name" value="TRANSCRIPTIONAL REGULATOR MTLR"/>
    <property type="match status" value="1"/>
</dbReference>
<dbReference type="InterPro" id="IPR009057">
    <property type="entry name" value="Homeodomain-like_sf"/>
</dbReference>
<dbReference type="STRING" id="512763.DC20_05240"/>
<dbReference type="RefSeq" id="WP_062542865.1">
    <property type="nucleotide sequence ID" value="NZ_CP012643.1"/>
</dbReference>
<dbReference type="Proteomes" id="UP000061382">
    <property type="component" value="Chromosome"/>
</dbReference>
<evidence type="ECO:0000313" key="6">
    <source>
        <dbReference type="Proteomes" id="UP000061382"/>
    </source>
</evidence>
<accession>A0A0N7HW78</accession>
<dbReference type="EMBL" id="CP012643">
    <property type="protein sequence ID" value="ALI98488.1"/>
    <property type="molecule type" value="Genomic_DNA"/>
</dbReference>
<feature type="domain" description="HTH araC/xylS-type" evidence="4">
    <location>
        <begin position="184"/>
        <end position="282"/>
    </location>
</feature>
<dbReference type="PROSITE" id="PS01124">
    <property type="entry name" value="HTH_ARAC_FAMILY_2"/>
    <property type="match status" value="1"/>
</dbReference>
<evidence type="ECO:0000256" key="1">
    <source>
        <dbReference type="ARBA" id="ARBA00023015"/>
    </source>
</evidence>
<dbReference type="InterPro" id="IPR020449">
    <property type="entry name" value="Tscrpt_reg_AraC-type_HTH"/>
</dbReference>
<keyword evidence="1" id="KW-0805">Transcription regulation</keyword>
<dbReference type="PATRIC" id="fig|512763.3.peg.1160"/>
<dbReference type="AlphaFoldDB" id="A0A0N7HW78"/>
<dbReference type="PANTHER" id="PTHR43280">
    <property type="entry name" value="ARAC-FAMILY TRANSCRIPTIONAL REGULATOR"/>
    <property type="match status" value="1"/>
</dbReference>
<dbReference type="OrthoDB" id="792101at2"/>
<dbReference type="SMART" id="SM00342">
    <property type="entry name" value="HTH_ARAC"/>
    <property type="match status" value="1"/>
</dbReference>
<dbReference type="PRINTS" id="PR00032">
    <property type="entry name" value="HTHARAC"/>
</dbReference>
<organism evidence="5 6">
    <name type="scientific">Rufibacter tibetensis</name>
    <dbReference type="NCBI Taxonomy" id="512763"/>
    <lineage>
        <taxon>Bacteria</taxon>
        <taxon>Pseudomonadati</taxon>
        <taxon>Bacteroidota</taxon>
        <taxon>Cytophagia</taxon>
        <taxon>Cytophagales</taxon>
        <taxon>Hymenobacteraceae</taxon>
        <taxon>Rufibacter</taxon>
    </lineage>
</organism>
<sequence>MSSIYREITPLTQNDCFTIFSRVKQEFNFPLHYHEDFELNFIYNAAGAKRVVGDHVEIIDDLELVLVGSNLPHGWFTHQCKSEEIVEITIQFHKDLLDEKFLRRNQLSFIRTLLERAAKGISFSREIKETFRPRLELLTQKGGFDSVLELISILHDLSISRNMRTLSNSSFTSDQFNYYSRRIEKAFEYMQTYYDKEVSLADVAKVVNMPEVSFSRFIKKRTGKTFIESLNEIRLGHASRMLIDTTETISEVSFKCGFNNLSYFNRIFRRKNGCTPKEFRQNYSGSRVFI</sequence>
<dbReference type="Pfam" id="PF12833">
    <property type="entry name" value="HTH_18"/>
    <property type="match status" value="1"/>
</dbReference>
<dbReference type="SUPFAM" id="SSF46689">
    <property type="entry name" value="Homeodomain-like"/>
    <property type="match status" value="2"/>
</dbReference>
<keyword evidence="3" id="KW-0804">Transcription</keyword>
<dbReference type="InterPro" id="IPR018062">
    <property type="entry name" value="HTH_AraC-typ_CS"/>
</dbReference>
<dbReference type="InterPro" id="IPR018060">
    <property type="entry name" value="HTH_AraC"/>
</dbReference>
<protein>
    <submittedName>
        <fullName evidence="5">Transcriptional regulator</fullName>
    </submittedName>
</protein>